<organism evidence="1 2">
    <name type="scientific">Methylorubrum extorquens (strain ATCC 14718 / DSM 1338 / JCM 2805 / NCIMB 9133 / AM1)</name>
    <name type="common">Methylobacterium extorquens</name>
    <dbReference type="NCBI Taxonomy" id="272630"/>
    <lineage>
        <taxon>Bacteria</taxon>
        <taxon>Pseudomonadati</taxon>
        <taxon>Pseudomonadota</taxon>
        <taxon>Alphaproteobacteria</taxon>
        <taxon>Hyphomicrobiales</taxon>
        <taxon>Methylobacteriaceae</taxon>
        <taxon>Methylorubrum</taxon>
    </lineage>
</organism>
<dbReference type="AlphaFoldDB" id="C5B4Z5"/>
<keyword evidence="1" id="KW-0614">Plasmid</keyword>
<accession>C5B4Z5</accession>
<evidence type="ECO:0000313" key="1">
    <source>
        <dbReference type="EMBL" id="ACS43527.1"/>
    </source>
</evidence>
<dbReference type="HOGENOM" id="CLU_1914002_0_0_5"/>
<reference evidence="1 2" key="1">
    <citation type="journal article" date="2009" name="PLoS ONE">
        <title>Methylobacterium genome sequences: a reference blueprint to investigate microbial metabolism of C1 compounds from natural and industrial sources.</title>
        <authorList>
            <person name="Vuilleumier S."/>
            <person name="Chistoserdova L."/>
            <person name="Lee M.-C."/>
            <person name="Bringel F."/>
            <person name="Lajus A."/>
            <person name="Zhou Y."/>
            <person name="Gourion B."/>
            <person name="Barbe V."/>
            <person name="Chang J."/>
            <person name="Cruveiller S."/>
            <person name="Dossat C."/>
            <person name="Gillett W."/>
            <person name="Gruffaz C."/>
            <person name="Haugen E."/>
            <person name="Hourcade E."/>
            <person name="Levy R."/>
            <person name="Mangenot S."/>
            <person name="Muller E."/>
            <person name="Nadalig T."/>
            <person name="Pagni M."/>
            <person name="Penny C."/>
            <person name="Peyraud R."/>
            <person name="Robinson D.G."/>
            <person name="Roche D."/>
            <person name="Rouy Z."/>
            <person name="Saenampechek C."/>
            <person name="Salvignol G."/>
            <person name="Vallenet D."/>
            <person name="Wu Z."/>
            <person name="Marx C.J."/>
            <person name="Vorholt J.A."/>
            <person name="Olson M.V."/>
            <person name="Kaul R."/>
            <person name="Weissenbach J."/>
            <person name="Medigue C."/>
            <person name="Lidstrom M.E."/>
        </authorList>
    </citation>
    <scope>NUCLEOTIDE SEQUENCE [LARGE SCALE GENOMIC DNA]</scope>
    <source>
        <strain evidence="2">ATCC 14718 / DSM 1338 / JCM 2805 / NCIMB 9133 / AM1</strain>
    </source>
</reference>
<protein>
    <submittedName>
        <fullName evidence="1">Uncharacterized protein</fullName>
    </submittedName>
</protein>
<dbReference type="OrthoDB" id="8232020at2"/>
<sequence length="153" mass="17192">MRPRTLREVADRFRLDPDWDLHLRNFLDAFYACHGDHDAQAAALADDPGSTGDDRVDAFLGGTGEHLARRWRLPIPAWVRQDFRYLGSPMFVPDEDAVRGYLLGASPASFRARLIFVGSDPLQRARFPYDEGTRTLPHDFPPRSGLAAECGLP</sequence>
<proteinExistence type="predicted"/>
<gene>
    <name evidence="1" type="ordered locus">MexAM1_META2p0680</name>
</gene>
<dbReference type="RefSeq" id="WP_012753977.1">
    <property type="nucleotide sequence ID" value="NC_012811.1"/>
</dbReference>
<geneLocation type="plasmid" evidence="1 2">
    <name>megaplasmid</name>
</geneLocation>
<evidence type="ECO:0000313" key="2">
    <source>
        <dbReference type="Proteomes" id="UP000009081"/>
    </source>
</evidence>
<dbReference type="Proteomes" id="UP000009081">
    <property type="component" value="Plasmid megaplasmid"/>
</dbReference>
<keyword evidence="2" id="KW-1185">Reference proteome</keyword>
<dbReference type="EMBL" id="CP001511">
    <property type="protein sequence ID" value="ACS43527.1"/>
    <property type="molecule type" value="Genomic_DNA"/>
</dbReference>
<dbReference type="KEGG" id="mea:Mex_2p0680"/>
<name>C5B4Z5_METEA</name>